<evidence type="ECO:0000313" key="3">
    <source>
        <dbReference type="Proteomes" id="UP000178082"/>
    </source>
</evidence>
<accession>A0A1F7SFX0</accession>
<feature type="transmembrane region" description="Helical" evidence="1">
    <location>
        <begin position="110"/>
        <end position="131"/>
    </location>
</feature>
<reference evidence="2 3" key="1">
    <citation type="journal article" date="2016" name="Nat. Commun.">
        <title>Thousands of microbial genomes shed light on interconnected biogeochemical processes in an aquifer system.</title>
        <authorList>
            <person name="Anantharaman K."/>
            <person name="Brown C.T."/>
            <person name="Hug L.A."/>
            <person name="Sharon I."/>
            <person name="Castelle C.J."/>
            <person name="Probst A.J."/>
            <person name="Thomas B.C."/>
            <person name="Singh A."/>
            <person name="Wilkins M.J."/>
            <person name="Karaoz U."/>
            <person name="Brodie E.L."/>
            <person name="Williams K.H."/>
            <person name="Hubbard S.S."/>
            <person name="Banfield J.F."/>
        </authorList>
    </citation>
    <scope>NUCLEOTIDE SEQUENCE [LARGE SCALE GENOMIC DNA]</scope>
</reference>
<dbReference type="GO" id="GO:0022904">
    <property type="term" value="P:respiratory electron transport chain"/>
    <property type="evidence" value="ECO:0007669"/>
    <property type="project" value="InterPro"/>
</dbReference>
<proteinExistence type="predicted"/>
<sequence length="212" mass="24829">MTLFASVLLLIITGMPEKFHEAGISSFIINSLGGIKVITILHRMGAIGLTIMFAYHCVIYTLFFRQGRNDFIELIPKPKDFFDVIKMIKYFFGYSGERPKFGRFSYIEKFDYWAVYWGCIVMIGSGIIMWFEINSINLFGKFVVDIAKEAHSDEGLLCALAILIWHFYNVHLNPRVFPMSWVWWNGRLTKEEMLEEHPLEYERIMKKREAKG</sequence>
<dbReference type="AlphaFoldDB" id="A0A1F7SFX0"/>
<name>A0A1F7SFX0_9BACT</name>
<protein>
    <recommendedName>
        <fullName evidence="4">Cytochrome b561 bacterial/Ni-hydrogenase domain-containing protein</fullName>
    </recommendedName>
</protein>
<dbReference type="GO" id="GO:0016020">
    <property type="term" value="C:membrane"/>
    <property type="evidence" value="ECO:0007669"/>
    <property type="project" value="InterPro"/>
</dbReference>
<comment type="caution">
    <text evidence="2">The sequence shown here is derived from an EMBL/GenBank/DDBJ whole genome shotgun (WGS) entry which is preliminary data.</text>
</comment>
<evidence type="ECO:0000313" key="2">
    <source>
        <dbReference type="EMBL" id="OGL52682.1"/>
    </source>
</evidence>
<dbReference type="SUPFAM" id="SSF81342">
    <property type="entry name" value="Transmembrane di-heme cytochromes"/>
    <property type="match status" value="1"/>
</dbReference>
<dbReference type="Proteomes" id="UP000178082">
    <property type="component" value="Unassembled WGS sequence"/>
</dbReference>
<gene>
    <name evidence="2" type="ORF">A3G31_11240</name>
</gene>
<evidence type="ECO:0000256" key="1">
    <source>
        <dbReference type="SAM" id="Phobius"/>
    </source>
</evidence>
<evidence type="ECO:0008006" key="4">
    <source>
        <dbReference type="Google" id="ProtNLM"/>
    </source>
</evidence>
<dbReference type="EMBL" id="MGDI01000031">
    <property type="protein sequence ID" value="OGL52682.1"/>
    <property type="molecule type" value="Genomic_DNA"/>
</dbReference>
<keyword evidence="1" id="KW-0812">Transmembrane</keyword>
<keyword evidence="1" id="KW-0472">Membrane</keyword>
<dbReference type="Gene3D" id="1.20.950.20">
    <property type="entry name" value="Transmembrane di-heme cytochromes, Chain C"/>
    <property type="match status" value="1"/>
</dbReference>
<dbReference type="STRING" id="1817883.A3G31_11240"/>
<keyword evidence="1" id="KW-1133">Transmembrane helix</keyword>
<organism evidence="2 3">
    <name type="scientific">Candidatus Schekmanbacteria bacterium RIFCSPLOWO2_12_FULL_38_15</name>
    <dbReference type="NCBI Taxonomy" id="1817883"/>
    <lineage>
        <taxon>Bacteria</taxon>
        <taxon>Candidatus Schekmaniibacteriota</taxon>
    </lineage>
</organism>
<dbReference type="InterPro" id="IPR016174">
    <property type="entry name" value="Di-haem_cyt_TM"/>
</dbReference>
<feature type="transmembrane region" description="Helical" evidence="1">
    <location>
        <begin position="40"/>
        <end position="63"/>
    </location>
</feature>